<evidence type="ECO:0000313" key="2">
    <source>
        <dbReference type="Proteomes" id="UP000789366"/>
    </source>
</evidence>
<proteinExistence type="predicted"/>
<dbReference type="EMBL" id="CAJVPW010003509">
    <property type="protein sequence ID" value="CAG8525239.1"/>
    <property type="molecule type" value="Genomic_DNA"/>
</dbReference>
<accession>A0ACA9LE15</accession>
<organism evidence="1 2">
    <name type="scientific">Cetraspora pellucida</name>
    <dbReference type="NCBI Taxonomy" id="1433469"/>
    <lineage>
        <taxon>Eukaryota</taxon>
        <taxon>Fungi</taxon>
        <taxon>Fungi incertae sedis</taxon>
        <taxon>Mucoromycota</taxon>
        <taxon>Glomeromycotina</taxon>
        <taxon>Glomeromycetes</taxon>
        <taxon>Diversisporales</taxon>
        <taxon>Gigasporaceae</taxon>
        <taxon>Cetraspora</taxon>
    </lineage>
</organism>
<protein>
    <submittedName>
        <fullName evidence="1">13529_t:CDS:1</fullName>
    </submittedName>
</protein>
<reference evidence="1" key="1">
    <citation type="submission" date="2021-06" db="EMBL/GenBank/DDBJ databases">
        <authorList>
            <person name="Kallberg Y."/>
            <person name="Tangrot J."/>
            <person name="Rosling A."/>
        </authorList>
    </citation>
    <scope>NUCLEOTIDE SEQUENCE</scope>
    <source>
        <strain evidence="1">28 12/20/2015</strain>
    </source>
</reference>
<evidence type="ECO:0000313" key="1">
    <source>
        <dbReference type="EMBL" id="CAG8525239.1"/>
    </source>
</evidence>
<gene>
    <name evidence="1" type="ORF">SPELUC_LOCUS4117</name>
</gene>
<dbReference type="Proteomes" id="UP000789366">
    <property type="component" value="Unassembled WGS sequence"/>
</dbReference>
<sequence>MTSPAGTLNPNPSQIRILSRSKFSNNKENTIVFVCELDDSYLVYTNRFWKTIGLSFSKTETDKIAKIENILQLNTLNPSDKKKTFLLTQAAGDVARPHGPIEFGLTFVKGGKVMVFDSPDLDFLSTPNLYYDIKNEELNVEVNGFNYQASEKKITLEITKQDLKEHVYKATAKQGGGGPGPSNPNSPGTPGGPGDSPDDGNDPTTPTPGKDKNDVPPPSEDEVENRFNNDPAKQQIENNQQLTEDEKQATLKLLKTLIAAEILSEKGKFNQSIFDELLGEKNQQSTAYKTLNENGRVDNVIERNYYIIADHLRTTIFALADGATFGPKGRGYILKKLVKKATLLAYLLGLSTDRLIEVSKKTIEVNSSYYQHLKKKEGLIINELKKEINKTREFIDKSNRELSKNYTPTITAQDIFFWYDTKGIPEELIRFYLEKKGHKFPEEEFSKLLAQQKEKGRQDRETRKISVF</sequence>
<name>A0ACA9LE15_9GLOM</name>
<keyword evidence="2" id="KW-1185">Reference proteome</keyword>
<comment type="caution">
    <text evidence="1">The sequence shown here is derived from an EMBL/GenBank/DDBJ whole genome shotgun (WGS) entry which is preliminary data.</text>
</comment>